<organism evidence="2">
    <name type="scientific">Apis mellifera</name>
    <name type="common">Honeybee</name>
    <dbReference type="NCBI Taxonomy" id="7460"/>
    <lineage>
        <taxon>Eukaryota</taxon>
        <taxon>Metazoa</taxon>
        <taxon>Ecdysozoa</taxon>
        <taxon>Arthropoda</taxon>
        <taxon>Hexapoda</taxon>
        <taxon>Insecta</taxon>
        <taxon>Pterygota</taxon>
        <taxon>Neoptera</taxon>
        <taxon>Endopterygota</taxon>
        <taxon>Hymenoptera</taxon>
        <taxon>Apocrita</taxon>
        <taxon>Aculeata</taxon>
        <taxon>Apoidea</taxon>
        <taxon>Anthophila</taxon>
        <taxon>Apidae</taxon>
        <taxon>Apis</taxon>
    </lineage>
</organism>
<sequence>MESVREELNEDLRTINKHKQYVPMHMHDNSSSSSSEPSIDSDFNDIVRLCLHGETEVARLFFQPDILYFGELYVGENSQRVVRISNPLKFAPLFCRYVRNASAHCYPETILLKPEGSTEVLLKVRGKENINSSFKIYFDIAADSCESMKTRRQTKIKVGRYSIQCKVNVKLLVTTKQSCMPRAISSFEEEYYKDIRKLPKDTRKMPLSHFFTIKSKSKKDIVKKHDNKIMKKVVHIPKWKYEKVSETVKCYTSVKKLSTSTEVLIPLTPLQIYNVRMYPTLFAFGMIVSRSRNYKQLIVENLNDFSIMIRFTSLSKFINFPEGNLIILPPGVVATRLVEFRAYHIGKFNGYIDYIINDNHSFELGVTANIVEKQLSLDTREITLGQDWLKEEIYRPMDCSIQIRNKLDAKTKFQWEIPSTSSFLVEPISGIVRGNASLLIYIYYKPDFSRSTSTELIMKCENSGYNTIRINIPTSMPKVSFIKDIINIGEIPLNLPTKTLAFLRNFEYVEIEFEIDSSSLVHGCIVRPLHGIMSPRAIATLEIYLTFSLCFHFTMVIRVTIQKHLNLQLKIIGNVSYPQLKLQPQFLHLRRISASAYQHYLINATNVGTTMLKLKFLLEEYPEFRVCLSSQRHDLGIGNKDIFIAPNTSQEFYLHFDPIDLASYAFYLPIVINGIIGPVSISHPKSLKPSEHLKQFKGYYINMPNFILEKLPPTIVTMSIDCTVAGHLIFFNKLEFHFNILSNIISDEFCIKNYDSLEEKIIQIDISNFSVASCPFSIQWSNGEKPIITSNYIECTLEQGKECSFELTFQPKSRGNFNIEAPIFINNELNGGMFNKLCLIGEYPACTIQSEFSDIFFTPVPLNTSIERKFHLIIKYFEKDTVILVKKLSPEYSIGEYMDNILFINFVDTNVVNAFKFSELEVRIVFKSKAPVSFRTIIEFFDVDRIAICPVTIYATSDNCLLTTYTYLRNSIIDFEKVQPSNFDKRICSNSYISNFTDEENESYNQNQKNKKSEIKIGILTYFTRKNRLSVEKLTENKYKLAIYESDSSYEKNNHDIEEETKKFTSKKSFSETKVPNFVTDITTKEIVQESMQYPFFPFDNKNDEYGIYMIQTLQAAEEWLYNGPFKFNFYFDILNIPMILSKFYSKKPGQFRTTIRKGPELGLVGVLESLLGPVIYNYIGKFKEPSEKNDIERANYIFNFYDNILTFLTKYGAYLCHVLPQFLLNYDDYVILMENTRSKAYIRKSSSIESIREILSQKKFECRSKQCWLDIILQMYKCFVLKSEFENKNRIDSPSFIPSLSSKRSIRESQQSGTLYFLNCHKESENIIDNIHSKITDKSSDINYYSFEERLLLAWLSYHYEEGRKQEWMTDFRVVLNPYENKDMAEARNIKNFDKDLSDSLVLITVTAAYCPFLIEESLNNIYIQPRNYEEVLHNAICVVNAWRKIRLGFIISPLDIIYPNCVKMLMLVAYLYNILPTYIPKTTIKFSCPLSETVTRQINFTNPTANNVGFLIQFFGNKHGFFTTILPQSVIHLTSHGSTIIKIQFYAKKIKKTKAYLLLCGSTIGPHFGRNQTFILEGQVDCLGIANEYTIYSKLYQAVDKILTINVPYENSIEYEIWASEERPTKPSTLKQTRWTELCLRKIPRRLFINQNSIIVKENKKAFLSVTVACLSPCHRSFWIIFQSKIGDFIIQINSHWQSSLTDNIIIKWNEQIEKCICTEQNYNEMCPLNLIVPIPSRNKQLWSCVAHMFQKTLNPKERLFWTRYLDTHIGLRLIRWLMGNSTDSAAMEFNHIFDKKVTYNVTISDASHILKYPKTFIINDVRPHAENTPINIHISPFIDRLCEIILTLVSINGNERRMYVIDFLHM</sequence>
<dbReference type="InterPro" id="IPR056343">
    <property type="entry name" value="CFAP47_dom"/>
</dbReference>
<dbReference type="GeneID" id="551908"/>
<proteinExistence type="predicted"/>
<dbReference type="InterPro" id="IPR013783">
    <property type="entry name" value="Ig-like_fold"/>
</dbReference>
<dbReference type="PROSITE" id="PS50021">
    <property type="entry name" value="CH"/>
    <property type="match status" value="1"/>
</dbReference>
<protein>
    <submittedName>
        <fullName evidence="4">Cilia- and flagella-associated protein 47 isoform X1</fullName>
    </submittedName>
</protein>
<name>A0A7M7MUL1_APIME</name>
<dbReference type="InterPro" id="IPR036872">
    <property type="entry name" value="CH_dom_sf"/>
</dbReference>
<keyword evidence="3" id="KW-1185">Reference proteome</keyword>
<dbReference type="PANTHER" id="PTHR45912">
    <property type="entry name" value="CILIA- AND FLAGELLA-ASSOCIATED PROTEIN 47"/>
    <property type="match status" value="1"/>
</dbReference>
<dbReference type="GO" id="GO:0060271">
    <property type="term" value="P:cilium assembly"/>
    <property type="evidence" value="ECO:0007669"/>
    <property type="project" value="TreeGrafter"/>
</dbReference>
<dbReference type="PANTHER" id="PTHR45912:SF3">
    <property type="entry name" value="CILIA- AND FLAGELLA-ASSOCIATED PROTEIN 47"/>
    <property type="match status" value="1"/>
</dbReference>
<reference evidence="4" key="2">
    <citation type="submission" date="2025-04" db="UniProtKB">
        <authorList>
            <consortium name="RefSeq"/>
        </authorList>
    </citation>
    <scope>IDENTIFICATION</scope>
    <source>
        <strain evidence="4">DH4</strain>
        <tissue evidence="4">Whole body</tissue>
    </source>
</reference>
<reference evidence="2" key="1">
    <citation type="submission" date="2021-01" db="UniProtKB">
        <authorList>
            <consortium name="EnsemblMetazoa"/>
        </authorList>
    </citation>
    <scope>IDENTIFICATION</scope>
    <source>
        <strain evidence="2">DH4</strain>
    </source>
</reference>
<evidence type="ECO:0000313" key="3">
    <source>
        <dbReference type="Proteomes" id="UP000005203"/>
    </source>
</evidence>
<gene>
    <name evidence="4" type="primary">LOC551908</name>
</gene>
<accession>A0A8B8HEN9</accession>
<evidence type="ECO:0000313" key="4">
    <source>
        <dbReference type="RefSeq" id="XP_026301229.1"/>
    </source>
</evidence>
<dbReference type="InterPro" id="IPR001715">
    <property type="entry name" value="CH_dom"/>
</dbReference>
<dbReference type="RefSeq" id="XP_026301229.1">
    <property type="nucleotide sequence ID" value="XM_026445444.1"/>
</dbReference>
<keyword evidence="4" id="KW-0966">Cell projection</keyword>
<dbReference type="KEGG" id="ame:551908"/>
<dbReference type="GO" id="GO:0005929">
    <property type="term" value="C:cilium"/>
    <property type="evidence" value="ECO:0007669"/>
    <property type="project" value="TreeGrafter"/>
</dbReference>
<accession>A0A7M7MUL1</accession>
<keyword evidence="4" id="KW-0969">Cilium</keyword>
<dbReference type="OrthoDB" id="6147874at2759"/>
<feature type="domain" description="Calponin-homology (CH)" evidence="1">
    <location>
        <begin position="1347"/>
        <end position="1478"/>
    </location>
</feature>
<dbReference type="Gene3D" id="1.10.418.10">
    <property type="entry name" value="Calponin-like domain"/>
    <property type="match status" value="1"/>
</dbReference>
<dbReference type="Proteomes" id="UP000005203">
    <property type="component" value="Linkage group LG15"/>
</dbReference>
<dbReference type="SUPFAM" id="SSF47576">
    <property type="entry name" value="Calponin-homology domain, CH-domain"/>
    <property type="match status" value="1"/>
</dbReference>
<evidence type="ECO:0000259" key="1">
    <source>
        <dbReference type="PROSITE" id="PS50021"/>
    </source>
</evidence>
<dbReference type="Gene3D" id="2.60.40.10">
    <property type="entry name" value="Immunoglobulins"/>
    <property type="match status" value="1"/>
</dbReference>
<dbReference type="Pfam" id="PF24529">
    <property type="entry name" value="CFAP47"/>
    <property type="match status" value="1"/>
</dbReference>
<keyword evidence="4" id="KW-0282">Flagellum</keyword>
<dbReference type="EnsemblMetazoa" id="XM_026445444">
    <property type="protein sequence ID" value="XP_026301229"/>
    <property type="gene ID" value="LOC551908"/>
</dbReference>
<evidence type="ECO:0000313" key="2">
    <source>
        <dbReference type="EnsemblMetazoa" id="XP_026301229"/>
    </source>
</evidence>